<dbReference type="EMBL" id="WVHS01000002">
    <property type="protein sequence ID" value="MXV15973.1"/>
    <property type="molecule type" value="Genomic_DNA"/>
</dbReference>
<organism evidence="1 2">
    <name type="scientific">Hufsiella ginkgonis</name>
    <dbReference type="NCBI Taxonomy" id="2695274"/>
    <lineage>
        <taxon>Bacteria</taxon>
        <taxon>Pseudomonadati</taxon>
        <taxon>Bacteroidota</taxon>
        <taxon>Sphingobacteriia</taxon>
        <taxon>Sphingobacteriales</taxon>
        <taxon>Sphingobacteriaceae</taxon>
        <taxon>Hufsiella</taxon>
    </lineage>
</organism>
<reference evidence="1 2" key="1">
    <citation type="submission" date="2019-11" db="EMBL/GenBank/DDBJ databases">
        <title>Pedobacter sp. HMF7056 Genome sequencing and assembly.</title>
        <authorList>
            <person name="Kang H."/>
            <person name="Kim H."/>
            <person name="Joh K."/>
        </authorList>
    </citation>
    <scope>NUCLEOTIDE SEQUENCE [LARGE SCALE GENOMIC DNA]</scope>
    <source>
        <strain evidence="1 2">HMF7056</strain>
    </source>
</reference>
<name>A0A7K1XYE8_9SPHI</name>
<evidence type="ECO:0000313" key="1">
    <source>
        <dbReference type="EMBL" id="MXV15973.1"/>
    </source>
</evidence>
<keyword evidence="2" id="KW-1185">Reference proteome</keyword>
<evidence type="ECO:0000313" key="2">
    <source>
        <dbReference type="Proteomes" id="UP000451233"/>
    </source>
</evidence>
<proteinExistence type="predicted"/>
<gene>
    <name evidence="1" type="ORF">GS398_11715</name>
</gene>
<protein>
    <submittedName>
        <fullName evidence="1">Uncharacterized protein</fullName>
    </submittedName>
</protein>
<dbReference type="Proteomes" id="UP000451233">
    <property type="component" value="Unassembled WGS sequence"/>
</dbReference>
<accession>A0A7K1XYE8</accession>
<comment type="caution">
    <text evidence="1">The sequence shown here is derived from an EMBL/GenBank/DDBJ whole genome shotgun (WGS) entry which is preliminary data.</text>
</comment>
<dbReference type="RefSeq" id="WP_160906937.1">
    <property type="nucleotide sequence ID" value="NZ_WVHS01000002.1"/>
</dbReference>
<dbReference type="AlphaFoldDB" id="A0A7K1XYE8"/>
<sequence length="406" mass="43920">MKTKKILSFLIGLFITGAVIHSCKKDDTISKKDHISGVKNWYEQAIGKKEQSVSIFKPLSDGNSISSETAALPIIPDWESAIVYQSGDSTISEIPVGSTKTFAVSINSDGKKADEKKAGSFLRLIFIESAGTTSAFYMTVIGDKQYLAANPGSLVKNTFKAKTGNFSGTVLINSLSGQLIGGNGYKDGAAVSTIHAASVPKKTKDDKMKLVNPDDCVPFTIDWYWYECDYLLGAWYCDETYMYSETVDNCPTGGGGSEAPPKTCLELAEEAFDGMGWTVANSESEAANPNYSEAVDNIYPMIYVWYPAHASAVAANKIKSVELATVKVITSTNHQYQTFTHQSLTYVGAGPLSYETASITAAPYIYPGHKQVSMAIAAVMTSYCDCSPKVPVKNIDINTIKSWTLP</sequence>